<dbReference type="InterPro" id="IPR013783">
    <property type="entry name" value="Ig-like_fold"/>
</dbReference>
<keyword evidence="8" id="KW-1185">Reference proteome</keyword>
<comment type="caution">
    <text evidence="7">The sequence shown here is derived from an EMBL/GenBank/DDBJ whole genome shotgun (WGS) entry which is preliminary data.</text>
</comment>
<dbReference type="SUPFAM" id="SSF50965">
    <property type="entry name" value="Galactose oxidase, central domain"/>
    <property type="match status" value="1"/>
</dbReference>
<dbReference type="CDD" id="cd02851">
    <property type="entry name" value="E_set_GO_C"/>
    <property type="match status" value="1"/>
</dbReference>
<feature type="signal peptide" evidence="4">
    <location>
        <begin position="1"/>
        <end position="19"/>
    </location>
</feature>
<dbReference type="Gene3D" id="2.130.10.80">
    <property type="entry name" value="Galactose oxidase/kelch, beta-propeller"/>
    <property type="match status" value="1"/>
</dbReference>
<feature type="region of interest" description="Disordered" evidence="2">
    <location>
        <begin position="598"/>
        <end position="638"/>
    </location>
</feature>
<dbReference type="Pfam" id="PF07250">
    <property type="entry name" value="Glyoxal_oxid_N"/>
    <property type="match status" value="1"/>
</dbReference>
<dbReference type="InterPro" id="IPR011043">
    <property type="entry name" value="Gal_Oxase/kelch_b-propeller"/>
</dbReference>
<dbReference type="AlphaFoldDB" id="A0A8H5GPB2"/>
<proteinExistence type="predicted"/>
<feature type="chain" id="PRO_5034979045" description="Copper radical oxidase" evidence="4">
    <location>
        <begin position="20"/>
        <end position="759"/>
    </location>
</feature>
<evidence type="ECO:0000313" key="7">
    <source>
        <dbReference type="EMBL" id="KAF5368716.1"/>
    </source>
</evidence>
<dbReference type="EMBL" id="JAACJP010000059">
    <property type="protein sequence ID" value="KAF5368716.1"/>
    <property type="molecule type" value="Genomic_DNA"/>
</dbReference>
<protein>
    <recommendedName>
        <fullName evidence="9">Copper radical oxidase</fullName>
    </recommendedName>
</protein>
<evidence type="ECO:0000313" key="8">
    <source>
        <dbReference type="Proteomes" id="UP000565441"/>
    </source>
</evidence>
<organism evidence="7 8">
    <name type="scientific">Tricholomella constricta</name>
    <dbReference type="NCBI Taxonomy" id="117010"/>
    <lineage>
        <taxon>Eukaryota</taxon>
        <taxon>Fungi</taxon>
        <taxon>Dikarya</taxon>
        <taxon>Basidiomycota</taxon>
        <taxon>Agaricomycotina</taxon>
        <taxon>Agaricomycetes</taxon>
        <taxon>Agaricomycetidae</taxon>
        <taxon>Agaricales</taxon>
        <taxon>Tricholomatineae</taxon>
        <taxon>Lyophyllaceae</taxon>
        <taxon>Tricholomella</taxon>
    </lineage>
</organism>
<evidence type="ECO:0000259" key="5">
    <source>
        <dbReference type="Pfam" id="PF07250"/>
    </source>
</evidence>
<feature type="transmembrane region" description="Helical" evidence="3">
    <location>
        <begin position="643"/>
        <end position="666"/>
    </location>
</feature>
<keyword evidence="3" id="KW-0812">Transmembrane</keyword>
<dbReference type="InterPro" id="IPR015202">
    <property type="entry name" value="GO-like_E_set"/>
</dbReference>
<sequence length="759" mass="80031">MLLPLSLLWLVSVSSPVLAANAGSFEDGGDTLISAMMMFLGNEEKVYVLDKAEGNPAQIEGHPAWGSVWDIKTKKADVMDVRTNVFCASGMHLPNGSFVTFGGNSAVGRGGKPGSDIFWDSEYRDFDGSKAIRILNPCKSSDNFASAQCKWFDDPALLSMNKRRWYSTAEPLADGTIVLIGGFVGGGYINRNTPNTTPVPEAAENTFEFFPDNGRGVKDMAFLFKTGGLNSFAHTFLLNSGKMLVQANVSTIIWDYDTNTETPLPDMPNGVVRVYPASGAVAMLPLTPANNYNPTILFCGGSDMPESAWGNYSFPAINTWNYPASHDCHRLTPEPADGSAPAYEVDDDMLEGRTMSQFIILPDGKLLVINGGLNGTAGYSEATGETFSYSDMPFGMSLASGPVGRPALYDPNAPKGKRWSNAGLDTSPIARMYHSSAILLPDGSVLVAGSNPNVDVNTTTIFPTEYRAEVFYPPYFAAKARPSPTGVPKTISYGGDSFDITVPGSSYAGSGNDAAKNTAVVLLRGGFTTHAMNMGQRYLQLNNTYTVKSDGSIVLHVAQAPNPFVFQPGPSLLYVTVNGIPSIGSMVIVGNGVMGPQPTAPASTLPDSTLHDSAKGTADGASLTPDGTPNDDKDSAKASSTGLIIGSVVGAVVLVGLLGALALCLMRRRASQPAAQTTSYAMTPGGQGAFRGAAYPGMRGSEASAFAPLHRSNDSEVWNGSTANLTGPYRDDVGDARGSTAYDPYATTTATMARASKLT</sequence>
<evidence type="ECO:0000259" key="6">
    <source>
        <dbReference type="Pfam" id="PF09118"/>
    </source>
</evidence>
<name>A0A8H5GPB2_9AGAR</name>
<dbReference type="InterPro" id="IPR009880">
    <property type="entry name" value="Glyoxal_oxidase_N"/>
</dbReference>
<dbReference type="OrthoDB" id="2019572at2759"/>
<evidence type="ECO:0000256" key="4">
    <source>
        <dbReference type="SAM" id="SignalP"/>
    </source>
</evidence>
<dbReference type="Gene3D" id="2.60.40.10">
    <property type="entry name" value="Immunoglobulins"/>
    <property type="match status" value="1"/>
</dbReference>
<keyword evidence="3" id="KW-1133">Transmembrane helix</keyword>
<dbReference type="InterPro" id="IPR037293">
    <property type="entry name" value="Gal_Oxidase_central_sf"/>
</dbReference>
<evidence type="ECO:0000256" key="3">
    <source>
        <dbReference type="SAM" id="Phobius"/>
    </source>
</evidence>
<dbReference type="SUPFAM" id="SSF81296">
    <property type="entry name" value="E set domains"/>
    <property type="match status" value="1"/>
</dbReference>
<evidence type="ECO:0000256" key="2">
    <source>
        <dbReference type="SAM" id="MobiDB-lite"/>
    </source>
</evidence>
<dbReference type="PANTHER" id="PTHR32208:SF21">
    <property type="entry name" value="LOW QUALITY PROTEIN: ALDEHYDE OXIDASE GLOX-LIKE"/>
    <property type="match status" value="1"/>
</dbReference>
<accession>A0A8H5GPB2</accession>
<dbReference type="PANTHER" id="PTHR32208">
    <property type="entry name" value="SECRETED PROTEIN-RELATED"/>
    <property type="match status" value="1"/>
</dbReference>
<feature type="domain" description="Galactose oxidase-like Early set" evidence="6">
    <location>
        <begin position="481"/>
        <end position="588"/>
    </location>
</feature>
<keyword evidence="1 4" id="KW-0732">Signal</keyword>
<evidence type="ECO:0008006" key="9">
    <source>
        <dbReference type="Google" id="ProtNLM"/>
    </source>
</evidence>
<keyword evidence="3" id="KW-0472">Membrane</keyword>
<evidence type="ECO:0000256" key="1">
    <source>
        <dbReference type="ARBA" id="ARBA00022729"/>
    </source>
</evidence>
<feature type="domain" description="Glyoxal oxidase N-terminal" evidence="5">
    <location>
        <begin position="126"/>
        <end position="475"/>
    </location>
</feature>
<reference evidence="7 8" key="1">
    <citation type="journal article" date="2020" name="ISME J.">
        <title>Uncovering the hidden diversity of litter-decomposition mechanisms in mushroom-forming fungi.</title>
        <authorList>
            <person name="Floudas D."/>
            <person name="Bentzer J."/>
            <person name="Ahren D."/>
            <person name="Johansson T."/>
            <person name="Persson P."/>
            <person name="Tunlid A."/>
        </authorList>
    </citation>
    <scope>NUCLEOTIDE SEQUENCE [LARGE SCALE GENOMIC DNA]</scope>
    <source>
        <strain evidence="7 8">CBS 661.87</strain>
    </source>
</reference>
<dbReference type="Proteomes" id="UP000565441">
    <property type="component" value="Unassembled WGS sequence"/>
</dbReference>
<gene>
    <name evidence="7" type="ORF">D9615_010316</name>
</gene>
<dbReference type="Pfam" id="PF09118">
    <property type="entry name" value="GO-like_E_set"/>
    <property type="match status" value="1"/>
</dbReference>
<dbReference type="InterPro" id="IPR014756">
    <property type="entry name" value="Ig_E-set"/>
</dbReference>